<evidence type="ECO:0000313" key="2">
    <source>
        <dbReference type="Proteomes" id="UP001060085"/>
    </source>
</evidence>
<gene>
    <name evidence="1" type="ORF">M9H77_27175</name>
</gene>
<organism evidence="1 2">
    <name type="scientific">Catharanthus roseus</name>
    <name type="common">Madagascar periwinkle</name>
    <name type="synonym">Vinca rosea</name>
    <dbReference type="NCBI Taxonomy" id="4058"/>
    <lineage>
        <taxon>Eukaryota</taxon>
        <taxon>Viridiplantae</taxon>
        <taxon>Streptophyta</taxon>
        <taxon>Embryophyta</taxon>
        <taxon>Tracheophyta</taxon>
        <taxon>Spermatophyta</taxon>
        <taxon>Magnoliopsida</taxon>
        <taxon>eudicotyledons</taxon>
        <taxon>Gunneridae</taxon>
        <taxon>Pentapetalae</taxon>
        <taxon>asterids</taxon>
        <taxon>lamiids</taxon>
        <taxon>Gentianales</taxon>
        <taxon>Apocynaceae</taxon>
        <taxon>Rauvolfioideae</taxon>
        <taxon>Vinceae</taxon>
        <taxon>Catharanthinae</taxon>
        <taxon>Catharanthus</taxon>
    </lineage>
</organism>
<proteinExistence type="predicted"/>
<dbReference type="Proteomes" id="UP001060085">
    <property type="component" value="Linkage Group LG06"/>
</dbReference>
<sequence>MRSCMKNSHSRTPSTIASQPIFLKQDTELDVLHVLPLASNDKLIFLYIRKDFMACSLRNYTCEKDDVELSSKEKGDRTARENEQSIEYVEEFYSCHSKMVGFSVRKDDLIWDEKDRITYMC</sequence>
<name>A0ACC0AEG7_CATRO</name>
<accession>A0ACC0AEG7</accession>
<dbReference type="EMBL" id="CM044706">
    <property type="protein sequence ID" value="KAI5658382.1"/>
    <property type="molecule type" value="Genomic_DNA"/>
</dbReference>
<comment type="caution">
    <text evidence="1">The sequence shown here is derived from an EMBL/GenBank/DDBJ whole genome shotgun (WGS) entry which is preliminary data.</text>
</comment>
<reference evidence="2" key="1">
    <citation type="journal article" date="2023" name="Nat. Plants">
        <title>Single-cell RNA sequencing provides a high-resolution roadmap for understanding the multicellular compartmentation of specialized metabolism.</title>
        <authorList>
            <person name="Sun S."/>
            <person name="Shen X."/>
            <person name="Li Y."/>
            <person name="Li Y."/>
            <person name="Wang S."/>
            <person name="Li R."/>
            <person name="Zhang H."/>
            <person name="Shen G."/>
            <person name="Guo B."/>
            <person name="Wei J."/>
            <person name="Xu J."/>
            <person name="St-Pierre B."/>
            <person name="Chen S."/>
            <person name="Sun C."/>
        </authorList>
    </citation>
    <scope>NUCLEOTIDE SEQUENCE [LARGE SCALE GENOMIC DNA]</scope>
</reference>
<protein>
    <submittedName>
        <fullName evidence="1">Uncharacterized protein</fullName>
    </submittedName>
</protein>
<keyword evidence="2" id="KW-1185">Reference proteome</keyword>
<evidence type="ECO:0000313" key="1">
    <source>
        <dbReference type="EMBL" id="KAI5658382.1"/>
    </source>
</evidence>